<feature type="repeat" description="TPR" evidence="3">
    <location>
        <begin position="292"/>
        <end position="325"/>
    </location>
</feature>
<evidence type="ECO:0000256" key="4">
    <source>
        <dbReference type="SAM" id="SignalP"/>
    </source>
</evidence>
<reference evidence="5 6" key="1">
    <citation type="submission" date="2016-12" db="EMBL/GenBank/DDBJ databases">
        <title>Isolation and genomic insights into novel planktonic Zetaproteobacteria from stratified waters of the Chesapeake Bay.</title>
        <authorList>
            <person name="McAllister S.M."/>
            <person name="Kato S."/>
            <person name="Chan C.S."/>
            <person name="Chiu B.K."/>
            <person name="Field E.K."/>
        </authorList>
    </citation>
    <scope>NUCLEOTIDE SEQUENCE [LARGE SCALE GENOMIC DNA]</scope>
    <source>
        <strain evidence="5 6">CP-8</strain>
    </source>
</reference>
<dbReference type="PANTHER" id="PTHR45586">
    <property type="entry name" value="TPR REPEAT-CONTAINING PROTEIN PA4667"/>
    <property type="match status" value="1"/>
</dbReference>
<dbReference type="Pfam" id="PF13181">
    <property type="entry name" value="TPR_8"/>
    <property type="match status" value="1"/>
</dbReference>
<sequence>MIRYPGVITALISSLLLLQACATQMPADQDESSSKTEMAQQQLAEQMQQMEPEFLYLAAQNAIKDGNTELAAEFLTALVVRDPDSIEPHVQLAGLLLQLDRSDEAEMQIETLLKKPLQEGDHEKLLITQARLKVGSNKQEEALQLLDALFEKNPVHIQGRDLQARILADQNRLDDALAAIDKAILIEELPQFRLLQAQLLLKQQEYRAAEISLNRLRKLAPENDAAVLMLSNIALKENKLAKAEKILRDFLQANPDAILVGHALGKVMIQDKRIPEAIMVYRDLASRTGDNPEILRTLGMLYFRYHDFEKAEQTFRKLYQGNPDDESRFYLASSLEVLQRPAEARELYEAVDPEGKAGPDAQVRLAGLDFADKQFKKAMARLERVLKSDPQHVDAQLLRSAIRLAHKQYRLLLEETEVALSMETVHPQILFNRAVAYENLNKHEELEKTLIQLLAADPKHSEAMNFLGYSYAVRGVQLNKAEMLIQQALGIKPDDGYYLDSLAWVYYKRGEYGKALETQQRAIKQVEDDPVMHEHLGDILWRAGEQEAARTAWQKAIDANTESPEKLRKKIAGGLQEGE</sequence>
<keyword evidence="1" id="KW-0677">Repeat</keyword>
<accession>A0A2K8L2P4</accession>
<gene>
    <name evidence="5" type="ORF">Ga0123462_0498</name>
</gene>
<dbReference type="InterPro" id="IPR051012">
    <property type="entry name" value="CellSynth/LPSAsmb/PSIAsmb"/>
</dbReference>
<dbReference type="Pfam" id="PF14559">
    <property type="entry name" value="TPR_19"/>
    <property type="match status" value="1"/>
</dbReference>
<dbReference type="RefSeq" id="WP_100264846.1">
    <property type="nucleotide sequence ID" value="NZ_CP018800.1"/>
</dbReference>
<dbReference type="PANTHER" id="PTHR45586:SF1">
    <property type="entry name" value="LIPOPOLYSACCHARIDE ASSEMBLY PROTEIN B"/>
    <property type="match status" value="1"/>
</dbReference>
<dbReference type="EMBL" id="CP018800">
    <property type="protein sequence ID" value="ATX81372.1"/>
    <property type="molecule type" value="Genomic_DNA"/>
</dbReference>
<keyword evidence="2 3" id="KW-0802">TPR repeat</keyword>
<keyword evidence="4" id="KW-0732">Signal</keyword>
<name>A0A2K8L2P4_9PROT</name>
<evidence type="ECO:0000256" key="1">
    <source>
        <dbReference type="ARBA" id="ARBA00022737"/>
    </source>
</evidence>
<dbReference type="OrthoDB" id="5287423at2"/>
<dbReference type="AlphaFoldDB" id="A0A2K8L2P4"/>
<dbReference type="KEGG" id="mfn:Ga0123462_0498"/>
<dbReference type="Proteomes" id="UP000231637">
    <property type="component" value="Chromosome"/>
</dbReference>
<feature type="signal peptide" evidence="4">
    <location>
        <begin position="1"/>
        <end position="22"/>
    </location>
</feature>
<dbReference type="PROSITE" id="PS51257">
    <property type="entry name" value="PROKAR_LIPOPROTEIN"/>
    <property type="match status" value="1"/>
</dbReference>
<evidence type="ECO:0000313" key="6">
    <source>
        <dbReference type="Proteomes" id="UP000231637"/>
    </source>
</evidence>
<feature type="chain" id="PRO_5014797688" evidence="4">
    <location>
        <begin position="23"/>
        <end position="579"/>
    </location>
</feature>
<evidence type="ECO:0000313" key="5">
    <source>
        <dbReference type="EMBL" id="ATX81372.1"/>
    </source>
</evidence>
<organism evidence="5 6">
    <name type="scientific">Mariprofundus ferrinatatus</name>
    <dbReference type="NCBI Taxonomy" id="1921087"/>
    <lineage>
        <taxon>Bacteria</taxon>
        <taxon>Pseudomonadati</taxon>
        <taxon>Pseudomonadota</taxon>
        <taxon>Candidatius Mariprofundia</taxon>
        <taxon>Mariprofundales</taxon>
        <taxon>Mariprofundaceae</taxon>
        <taxon>Mariprofundus</taxon>
    </lineage>
</organism>
<dbReference type="InterPro" id="IPR011990">
    <property type="entry name" value="TPR-like_helical_dom_sf"/>
</dbReference>
<keyword evidence="6" id="KW-1185">Reference proteome</keyword>
<proteinExistence type="predicted"/>
<evidence type="ECO:0000256" key="3">
    <source>
        <dbReference type="PROSITE-ProRule" id="PRU00339"/>
    </source>
</evidence>
<evidence type="ECO:0000256" key="2">
    <source>
        <dbReference type="ARBA" id="ARBA00022803"/>
    </source>
</evidence>
<protein>
    <submittedName>
        <fullName evidence="5">Tetratricopeptide repeat-containing protein</fullName>
    </submittedName>
</protein>
<dbReference type="Pfam" id="PF13432">
    <property type="entry name" value="TPR_16"/>
    <property type="match status" value="3"/>
</dbReference>
<dbReference type="SUPFAM" id="SSF48452">
    <property type="entry name" value="TPR-like"/>
    <property type="match status" value="3"/>
</dbReference>
<dbReference type="Gene3D" id="1.25.40.10">
    <property type="entry name" value="Tetratricopeptide repeat domain"/>
    <property type="match status" value="2"/>
</dbReference>
<dbReference type="InterPro" id="IPR019734">
    <property type="entry name" value="TPR_rpt"/>
</dbReference>
<dbReference type="SMART" id="SM00028">
    <property type="entry name" value="TPR"/>
    <property type="match status" value="8"/>
</dbReference>
<dbReference type="PROSITE" id="PS50005">
    <property type="entry name" value="TPR"/>
    <property type="match status" value="1"/>
</dbReference>